<dbReference type="AlphaFoldDB" id="A0A699ZDQ8"/>
<accession>A0A699ZDQ8</accession>
<sequence>MAPKRARAGALAARDEPSIEPMPHSRMVMLGEQDKPSPKPKKMKPLVQQPSVDVAALRGKAQRILGQLQALYPDPSIPLNHTSTFQLLVSAVEGVVKVLGLAATKARNLVAMSQLLLDRHQGQVPDSFQELEALPGIGHKTASVVMAQAFGQQAFPVDTHIHRSALEKASDMSQPPGPLQ</sequence>
<organism evidence="12 13">
    <name type="scientific">Haematococcus lacustris</name>
    <name type="common">Green alga</name>
    <name type="synonym">Haematococcus pluvialis</name>
    <dbReference type="NCBI Taxonomy" id="44745"/>
    <lineage>
        <taxon>Eukaryota</taxon>
        <taxon>Viridiplantae</taxon>
        <taxon>Chlorophyta</taxon>
        <taxon>core chlorophytes</taxon>
        <taxon>Chlorophyceae</taxon>
        <taxon>CS clade</taxon>
        <taxon>Chlamydomonadales</taxon>
        <taxon>Haematococcaceae</taxon>
        <taxon>Haematococcus</taxon>
    </lineage>
</organism>
<dbReference type="PANTHER" id="PTHR10359:SF18">
    <property type="entry name" value="ENDONUCLEASE III"/>
    <property type="match status" value="1"/>
</dbReference>
<evidence type="ECO:0000256" key="8">
    <source>
        <dbReference type="ARBA" id="ARBA00023204"/>
    </source>
</evidence>
<keyword evidence="5" id="KW-0378">Hydrolase</keyword>
<keyword evidence="7" id="KW-0411">Iron-sulfur</keyword>
<keyword evidence="9" id="KW-0326">Glycosidase</keyword>
<feature type="non-terminal residue" evidence="12">
    <location>
        <position position="1"/>
    </location>
</feature>
<dbReference type="InterPro" id="IPR004036">
    <property type="entry name" value="Endonuclease-III-like_CS2"/>
</dbReference>
<evidence type="ECO:0000256" key="9">
    <source>
        <dbReference type="ARBA" id="ARBA00023295"/>
    </source>
</evidence>
<feature type="region of interest" description="Disordered" evidence="10">
    <location>
        <begin position="1"/>
        <end position="47"/>
    </location>
</feature>
<dbReference type="EMBL" id="BLLF01001085">
    <property type="protein sequence ID" value="GFH17024.1"/>
    <property type="molecule type" value="Genomic_DNA"/>
</dbReference>
<evidence type="ECO:0000256" key="5">
    <source>
        <dbReference type="ARBA" id="ARBA00022801"/>
    </source>
</evidence>
<evidence type="ECO:0000313" key="12">
    <source>
        <dbReference type="EMBL" id="GFH17024.1"/>
    </source>
</evidence>
<evidence type="ECO:0000256" key="7">
    <source>
        <dbReference type="ARBA" id="ARBA00023014"/>
    </source>
</evidence>
<comment type="caution">
    <text evidence="12">The sequence shown here is derived from an EMBL/GenBank/DDBJ whole genome shotgun (WGS) entry which is preliminary data.</text>
</comment>
<dbReference type="PANTHER" id="PTHR10359">
    <property type="entry name" value="A/G-SPECIFIC ADENINE GLYCOSYLASE/ENDONUCLEASE III"/>
    <property type="match status" value="1"/>
</dbReference>
<reference evidence="12 13" key="1">
    <citation type="submission" date="2020-02" db="EMBL/GenBank/DDBJ databases">
        <title>Draft genome sequence of Haematococcus lacustris strain NIES-144.</title>
        <authorList>
            <person name="Morimoto D."/>
            <person name="Nakagawa S."/>
            <person name="Yoshida T."/>
            <person name="Sawayama S."/>
        </authorList>
    </citation>
    <scope>NUCLEOTIDE SEQUENCE [LARGE SCALE GENOMIC DNA]</scope>
    <source>
        <strain evidence="12 13">NIES-144</strain>
    </source>
</reference>
<dbReference type="Gene3D" id="1.10.340.30">
    <property type="entry name" value="Hypothetical protein, domain 2"/>
    <property type="match status" value="1"/>
</dbReference>
<evidence type="ECO:0000256" key="10">
    <source>
        <dbReference type="SAM" id="MobiDB-lite"/>
    </source>
</evidence>
<keyword evidence="13" id="KW-1185">Reference proteome</keyword>
<dbReference type="SMART" id="SM00478">
    <property type="entry name" value="ENDO3c"/>
    <property type="match status" value="1"/>
</dbReference>
<dbReference type="GO" id="GO:0019104">
    <property type="term" value="F:DNA N-glycosylase activity"/>
    <property type="evidence" value="ECO:0007669"/>
    <property type="project" value="UniProtKB-ARBA"/>
</dbReference>
<feature type="domain" description="HhH-GPD" evidence="11">
    <location>
        <begin position="46"/>
        <end position="180"/>
    </location>
</feature>
<keyword evidence="2" id="KW-0004">4Fe-4S</keyword>
<dbReference type="CDD" id="cd00056">
    <property type="entry name" value="ENDO3c"/>
    <property type="match status" value="1"/>
</dbReference>
<evidence type="ECO:0000256" key="2">
    <source>
        <dbReference type="ARBA" id="ARBA00022485"/>
    </source>
</evidence>
<keyword evidence="8" id="KW-0234">DNA repair</keyword>
<dbReference type="PROSITE" id="PS01155">
    <property type="entry name" value="ENDONUCLEASE_III_2"/>
    <property type="match status" value="1"/>
</dbReference>
<dbReference type="GO" id="GO:0006285">
    <property type="term" value="P:base-excision repair, AP site formation"/>
    <property type="evidence" value="ECO:0007669"/>
    <property type="project" value="TreeGrafter"/>
</dbReference>
<dbReference type="GO" id="GO:0003677">
    <property type="term" value="F:DNA binding"/>
    <property type="evidence" value="ECO:0007669"/>
    <property type="project" value="InterPro"/>
</dbReference>
<name>A0A699ZDQ8_HAELA</name>
<dbReference type="SUPFAM" id="SSF48150">
    <property type="entry name" value="DNA-glycosylase"/>
    <property type="match status" value="1"/>
</dbReference>
<dbReference type="Gene3D" id="1.10.1670.10">
    <property type="entry name" value="Helix-hairpin-Helix base-excision DNA repair enzymes (C-terminal)"/>
    <property type="match status" value="1"/>
</dbReference>
<evidence type="ECO:0000313" key="13">
    <source>
        <dbReference type="Proteomes" id="UP000485058"/>
    </source>
</evidence>
<dbReference type="InterPro" id="IPR003265">
    <property type="entry name" value="HhH-GPD_domain"/>
</dbReference>
<proteinExistence type="inferred from homology"/>
<evidence type="ECO:0000256" key="1">
    <source>
        <dbReference type="ARBA" id="ARBA00008343"/>
    </source>
</evidence>
<keyword evidence="6" id="KW-0408">Iron</keyword>
<comment type="similarity">
    <text evidence="1">Belongs to the Nth/MutY family.</text>
</comment>
<evidence type="ECO:0000256" key="4">
    <source>
        <dbReference type="ARBA" id="ARBA00022763"/>
    </source>
</evidence>
<dbReference type="InterPro" id="IPR023170">
    <property type="entry name" value="HhH_base_excis_C"/>
</dbReference>
<evidence type="ECO:0000259" key="11">
    <source>
        <dbReference type="SMART" id="SM00478"/>
    </source>
</evidence>
<keyword evidence="3" id="KW-0479">Metal-binding</keyword>
<gene>
    <name evidence="12" type="ORF">HaLaN_13559</name>
</gene>
<dbReference type="Pfam" id="PF00633">
    <property type="entry name" value="HHH"/>
    <property type="match status" value="1"/>
</dbReference>
<keyword evidence="4" id="KW-0227">DNA damage</keyword>
<dbReference type="GO" id="GO:0051539">
    <property type="term" value="F:4 iron, 4 sulfur cluster binding"/>
    <property type="evidence" value="ECO:0007669"/>
    <property type="project" value="UniProtKB-KW"/>
</dbReference>
<protein>
    <submittedName>
        <fullName evidence="12">DNA repair glycosylase</fullName>
    </submittedName>
</protein>
<dbReference type="InterPro" id="IPR011257">
    <property type="entry name" value="DNA_glycosylase"/>
</dbReference>
<dbReference type="GO" id="GO:0046872">
    <property type="term" value="F:metal ion binding"/>
    <property type="evidence" value="ECO:0007669"/>
    <property type="project" value="UniProtKB-KW"/>
</dbReference>
<dbReference type="Proteomes" id="UP000485058">
    <property type="component" value="Unassembled WGS sequence"/>
</dbReference>
<evidence type="ECO:0000256" key="6">
    <source>
        <dbReference type="ARBA" id="ARBA00023004"/>
    </source>
</evidence>
<evidence type="ECO:0000256" key="3">
    <source>
        <dbReference type="ARBA" id="ARBA00022723"/>
    </source>
</evidence>
<dbReference type="InterPro" id="IPR000445">
    <property type="entry name" value="HhH_motif"/>
</dbReference>